<protein>
    <recommendedName>
        <fullName evidence="1">Nuclear pore complex protein</fullName>
    </recommendedName>
</protein>
<dbReference type="InterPro" id="IPR007252">
    <property type="entry name" value="Nup84/Nup107"/>
</dbReference>
<name>G2YL33_BOTF4</name>
<dbReference type="GO" id="GO:0005643">
    <property type="term" value="C:nuclear pore"/>
    <property type="evidence" value="ECO:0007669"/>
    <property type="project" value="UniProtKB-SubCell"/>
</dbReference>
<comment type="subunit">
    <text evidence="1">Part of the nuclear pore complex (NPC).</text>
</comment>
<evidence type="ECO:0000313" key="2">
    <source>
        <dbReference type="EMBL" id="CCD52331.1"/>
    </source>
</evidence>
<dbReference type="GO" id="GO:0031965">
    <property type="term" value="C:nuclear membrane"/>
    <property type="evidence" value="ECO:0007669"/>
    <property type="project" value="UniProtKB-SubCell"/>
</dbReference>
<dbReference type="Proteomes" id="UP000008177">
    <property type="component" value="Unplaced contigs"/>
</dbReference>
<dbReference type="STRING" id="999810.G2YL33"/>
<keyword evidence="1" id="KW-0813">Transport</keyword>
<keyword evidence="1" id="KW-0539">Nucleus</keyword>
<dbReference type="Pfam" id="PF04121">
    <property type="entry name" value="Nup84_Nup100"/>
    <property type="match status" value="1"/>
</dbReference>
<gene>
    <name evidence="2" type="ORF">BofuT4_P081260.1</name>
</gene>
<dbReference type="HOGENOM" id="CLU_1805885_0_0_1"/>
<comment type="similarity">
    <text evidence="1">Belongs to the nucleoporin Nup84/Nup107 family.</text>
</comment>
<dbReference type="Gene3D" id="1.20.190.50">
    <property type="match status" value="1"/>
</dbReference>
<keyword evidence="1" id="KW-0653">Protein transport</keyword>
<comment type="subcellular location">
    <subcellularLocation>
        <location evidence="1">Nucleus</location>
        <location evidence="1">Nuclear pore complex</location>
    </subcellularLocation>
    <subcellularLocation>
        <location evidence="1">Nucleus membrane</location>
    </subcellularLocation>
</comment>
<keyword evidence="1" id="KW-0472">Membrane</keyword>
<reference evidence="3" key="1">
    <citation type="journal article" date="2011" name="PLoS Genet.">
        <title>Genomic analysis of the necrotrophic fungal pathogens Sclerotinia sclerotiorum and Botrytis cinerea.</title>
        <authorList>
            <person name="Amselem J."/>
            <person name="Cuomo C.A."/>
            <person name="van Kan J.A."/>
            <person name="Viaud M."/>
            <person name="Benito E.P."/>
            <person name="Couloux A."/>
            <person name="Coutinho P.M."/>
            <person name="de Vries R.P."/>
            <person name="Dyer P.S."/>
            <person name="Fillinger S."/>
            <person name="Fournier E."/>
            <person name="Gout L."/>
            <person name="Hahn M."/>
            <person name="Kohn L."/>
            <person name="Lapalu N."/>
            <person name="Plummer K.M."/>
            <person name="Pradier J.M."/>
            <person name="Quevillon E."/>
            <person name="Sharon A."/>
            <person name="Simon A."/>
            <person name="ten Have A."/>
            <person name="Tudzynski B."/>
            <person name="Tudzynski P."/>
            <person name="Wincker P."/>
            <person name="Andrew M."/>
            <person name="Anthouard V."/>
            <person name="Beever R.E."/>
            <person name="Beffa R."/>
            <person name="Benoit I."/>
            <person name="Bouzid O."/>
            <person name="Brault B."/>
            <person name="Chen Z."/>
            <person name="Choquer M."/>
            <person name="Collemare J."/>
            <person name="Cotton P."/>
            <person name="Danchin E.G."/>
            <person name="Da Silva C."/>
            <person name="Gautier A."/>
            <person name="Giraud C."/>
            <person name="Giraud T."/>
            <person name="Gonzalez C."/>
            <person name="Grossetete S."/>
            <person name="Guldener U."/>
            <person name="Henrissat B."/>
            <person name="Howlett B.J."/>
            <person name="Kodira C."/>
            <person name="Kretschmer M."/>
            <person name="Lappartient A."/>
            <person name="Leroch M."/>
            <person name="Levis C."/>
            <person name="Mauceli E."/>
            <person name="Neuveglise C."/>
            <person name="Oeser B."/>
            <person name="Pearson M."/>
            <person name="Poulain J."/>
            <person name="Poussereau N."/>
            <person name="Quesneville H."/>
            <person name="Rascle C."/>
            <person name="Schumacher J."/>
            <person name="Segurens B."/>
            <person name="Sexton A."/>
            <person name="Silva E."/>
            <person name="Sirven C."/>
            <person name="Soanes D.M."/>
            <person name="Talbot N.J."/>
            <person name="Templeton M."/>
            <person name="Yandava C."/>
            <person name="Yarden O."/>
            <person name="Zeng Q."/>
            <person name="Rollins J.A."/>
            <person name="Lebrun M.H."/>
            <person name="Dickman M."/>
        </authorList>
    </citation>
    <scope>NUCLEOTIDE SEQUENCE [LARGE SCALE GENOMIC DNA]</scope>
    <source>
        <strain evidence="3">T4</strain>
    </source>
</reference>
<sequence length="143" mass="16451">MVEQAKSFRELETLALTLDRIESVWGLYYLMQEANDVEEIKNFKRALSQSLPTTKLCADPLLNGWLTTSLQDQPEFAKLRETYLPETILAWIATLQMAGPIFRSIGALLKNGKNARACECSRLIKQRTSRHVKQEQEKHDIEK</sequence>
<dbReference type="GO" id="GO:0017056">
    <property type="term" value="F:structural constituent of nuclear pore"/>
    <property type="evidence" value="ECO:0007669"/>
    <property type="project" value="UniProtKB-UniRule"/>
</dbReference>
<dbReference type="EMBL" id="FQ790341">
    <property type="protein sequence ID" value="CCD52331.1"/>
    <property type="molecule type" value="Genomic_DNA"/>
</dbReference>
<evidence type="ECO:0000256" key="1">
    <source>
        <dbReference type="RuleBase" id="RU365072"/>
    </source>
</evidence>
<organism evidence="2 3">
    <name type="scientific">Botryotinia fuckeliana (strain T4)</name>
    <name type="common">Noble rot fungus</name>
    <name type="synonym">Botrytis cinerea</name>
    <dbReference type="NCBI Taxonomy" id="999810"/>
    <lineage>
        <taxon>Eukaryota</taxon>
        <taxon>Fungi</taxon>
        <taxon>Dikarya</taxon>
        <taxon>Ascomycota</taxon>
        <taxon>Pezizomycotina</taxon>
        <taxon>Leotiomycetes</taxon>
        <taxon>Helotiales</taxon>
        <taxon>Sclerotiniaceae</taxon>
        <taxon>Botrytis</taxon>
    </lineage>
</organism>
<keyword evidence="1" id="KW-0906">Nuclear pore complex</keyword>
<comment type="function">
    <text evidence="1">Functions as a component of the nuclear pore complex (NPC).</text>
</comment>
<dbReference type="GO" id="GO:0015031">
    <property type="term" value="P:protein transport"/>
    <property type="evidence" value="ECO:0007669"/>
    <property type="project" value="UniProtKB-KW"/>
</dbReference>
<evidence type="ECO:0000313" key="3">
    <source>
        <dbReference type="Proteomes" id="UP000008177"/>
    </source>
</evidence>
<keyword evidence="1" id="KW-0811">Translocation</keyword>
<proteinExistence type="inferred from homology"/>
<accession>G2YL33</accession>
<keyword evidence="1" id="KW-0509">mRNA transport</keyword>
<dbReference type="AlphaFoldDB" id="G2YL33"/>
<dbReference type="InParanoid" id="G2YL33"/>